<protein>
    <submittedName>
        <fullName evidence="1">Uncharacterized protein</fullName>
    </submittedName>
</protein>
<dbReference type="EMBL" id="MU117966">
    <property type="protein sequence ID" value="KAF9652964.1"/>
    <property type="molecule type" value="Genomic_DNA"/>
</dbReference>
<accession>A0ACB6ZTU3</accession>
<reference evidence="1" key="2">
    <citation type="journal article" date="2020" name="Nat. Commun.">
        <title>Large-scale genome sequencing of mycorrhizal fungi provides insights into the early evolution of symbiotic traits.</title>
        <authorList>
            <person name="Miyauchi S."/>
            <person name="Kiss E."/>
            <person name="Kuo A."/>
            <person name="Drula E."/>
            <person name="Kohler A."/>
            <person name="Sanchez-Garcia M."/>
            <person name="Morin E."/>
            <person name="Andreopoulos B."/>
            <person name="Barry K.W."/>
            <person name="Bonito G."/>
            <person name="Buee M."/>
            <person name="Carver A."/>
            <person name="Chen C."/>
            <person name="Cichocki N."/>
            <person name="Clum A."/>
            <person name="Culley D."/>
            <person name="Crous P.W."/>
            <person name="Fauchery L."/>
            <person name="Girlanda M."/>
            <person name="Hayes R.D."/>
            <person name="Keri Z."/>
            <person name="LaButti K."/>
            <person name="Lipzen A."/>
            <person name="Lombard V."/>
            <person name="Magnuson J."/>
            <person name="Maillard F."/>
            <person name="Murat C."/>
            <person name="Nolan M."/>
            <person name="Ohm R.A."/>
            <person name="Pangilinan J."/>
            <person name="Pereira M.F."/>
            <person name="Perotto S."/>
            <person name="Peter M."/>
            <person name="Pfister S."/>
            <person name="Riley R."/>
            <person name="Sitrit Y."/>
            <person name="Stielow J.B."/>
            <person name="Szollosi G."/>
            <person name="Zifcakova L."/>
            <person name="Stursova M."/>
            <person name="Spatafora J.W."/>
            <person name="Tedersoo L."/>
            <person name="Vaario L.M."/>
            <person name="Yamada A."/>
            <person name="Yan M."/>
            <person name="Wang P."/>
            <person name="Xu J."/>
            <person name="Bruns T."/>
            <person name="Baldrian P."/>
            <person name="Vilgalys R."/>
            <person name="Dunand C."/>
            <person name="Henrissat B."/>
            <person name="Grigoriev I.V."/>
            <person name="Hibbett D."/>
            <person name="Nagy L.G."/>
            <person name="Martin F.M."/>
        </authorList>
    </citation>
    <scope>NUCLEOTIDE SEQUENCE</scope>
    <source>
        <strain evidence="1">P2</strain>
    </source>
</reference>
<comment type="caution">
    <text evidence="1">The sequence shown here is derived from an EMBL/GenBank/DDBJ whole genome shotgun (WGS) entry which is preliminary data.</text>
</comment>
<reference evidence="1" key="1">
    <citation type="submission" date="2019-10" db="EMBL/GenBank/DDBJ databases">
        <authorList>
            <consortium name="DOE Joint Genome Institute"/>
            <person name="Kuo A."/>
            <person name="Miyauchi S."/>
            <person name="Kiss E."/>
            <person name="Drula E."/>
            <person name="Kohler A."/>
            <person name="Sanchez-Garcia M."/>
            <person name="Andreopoulos B."/>
            <person name="Barry K.W."/>
            <person name="Bonito G."/>
            <person name="Buee M."/>
            <person name="Carver A."/>
            <person name="Chen C."/>
            <person name="Cichocki N."/>
            <person name="Clum A."/>
            <person name="Culley D."/>
            <person name="Crous P.W."/>
            <person name="Fauchery L."/>
            <person name="Girlanda M."/>
            <person name="Hayes R."/>
            <person name="Keri Z."/>
            <person name="Labutti K."/>
            <person name="Lipzen A."/>
            <person name="Lombard V."/>
            <person name="Magnuson J."/>
            <person name="Maillard F."/>
            <person name="Morin E."/>
            <person name="Murat C."/>
            <person name="Nolan M."/>
            <person name="Ohm R."/>
            <person name="Pangilinan J."/>
            <person name="Pereira M."/>
            <person name="Perotto S."/>
            <person name="Peter M."/>
            <person name="Riley R."/>
            <person name="Sitrit Y."/>
            <person name="Stielow B."/>
            <person name="Szollosi G."/>
            <person name="Zifcakova L."/>
            <person name="Stursova M."/>
            <person name="Spatafora J.W."/>
            <person name="Tedersoo L."/>
            <person name="Vaario L.-M."/>
            <person name="Yamada A."/>
            <person name="Yan M."/>
            <person name="Wang P."/>
            <person name="Xu J."/>
            <person name="Bruns T."/>
            <person name="Baldrian P."/>
            <person name="Vilgalys R."/>
            <person name="Henrissat B."/>
            <person name="Grigoriev I.V."/>
            <person name="Hibbett D."/>
            <person name="Nagy L.G."/>
            <person name="Martin F.M."/>
        </authorList>
    </citation>
    <scope>NUCLEOTIDE SEQUENCE</scope>
    <source>
        <strain evidence="1">P2</strain>
    </source>
</reference>
<proteinExistence type="predicted"/>
<gene>
    <name evidence="1" type="ORF">BDM02DRAFT_3126083</name>
</gene>
<dbReference type="Proteomes" id="UP000886501">
    <property type="component" value="Unassembled WGS sequence"/>
</dbReference>
<sequence length="215" mass="23150">MMGRTACEIPAKTPLSAAPYVPPSSATSPNLNITVTDATPIHVPETSKTAVITEEGKPVVGVIPTWVPGENETLVKVAAIGVDPTDWKNSSTERGAFSDLVWKIFGGTFSLEEAMTAGIPSRRWPPRKHKILATLGVDLIFDIPRLIVSTPFQYPGLRVVGKPEESGKKICIALDTIPELDTQAMAESKRGKVTVILRPSEEARNLRKDVGIIGT</sequence>
<name>A0ACB6ZTU3_THEGA</name>
<evidence type="ECO:0000313" key="2">
    <source>
        <dbReference type="Proteomes" id="UP000886501"/>
    </source>
</evidence>
<evidence type="ECO:0000313" key="1">
    <source>
        <dbReference type="EMBL" id="KAF9652964.1"/>
    </source>
</evidence>
<keyword evidence="2" id="KW-1185">Reference proteome</keyword>
<organism evidence="1 2">
    <name type="scientific">Thelephora ganbajun</name>
    <name type="common">Ganba fungus</name>
    <dbReference type="NCBI Taxonomy" id="370292"/>
    <lineage>
        <taxon>Eukaryota</taxon>
        <taxon>Fungi</taxon>
        <taxon>Dikarya</taxon>
        <taxon>Basidiomycota</taxon>
        <taxon>Agaricomycotina</taxon>
        <taxon>Agaricomycetes</taxon>
        <taxon>Thelephorales</taxon>
        <taxon>Thelephoraceae</taxon>
        <taxon>Thelephora</taxon>
    </lineage>
</organism>